<keyword evidence="9" id="KW-1185">Reference proteome</keyword>
<evidence type="ECO:0000256" key="2">
    <source>
        <dbReference type="ARBA" id="ARBA00022679"/>
    </source>
</evidence>
<dbReference type="EMBL" id="SOAN01000011">
    <property type="protein sequence ID" value="TDS83047.1"/>
    <property type="molecule type" value="Genomic_DNA"/>
</dbReference>
<evidence type="ECO:0000256" key="5">
    <source>
        <dbReference type="ARBA" id="ARBA00022840"/>
    </source>
</evidence>
<dbReference type="InterPro" id="IPR009001">
    <property type="entry name" value="Transl_elong_EF1A/Init_IF2_C"/>
</dbReference>
<gene>
    <name evidence="8" type="ORF">EV640_11152</name>
</gene>
<evidence type="ECO:0000313" key="9">
    <source>
        <dbReference type="Proteomes" id="UP000294506"/>
    </source>
</evidence>
<dbReference type="CDD" id="cd04166">
    <property type="entry name" value="CysN_ATPS"/>
    <property type="match status" value="1"/>
</dbReference>
<dbReference type="Gene3D" id="3.40.50.300">
    <property type="entry name" value="P-loop containing nucleotide triphosphate hydrolases"/>
    <property type="match status" value="1"/>
</dbReference>
<dbReference type="InterPro" id="IPR027417">
    <property type="entry name" value="P-loop_NTPase"/>
</dbReference>
<protein>
    <recommendedName>
        <fullName evidence="1">sulfate adenylyltransferase</fullName>
        <ecNumber evidence="1">2.7.7.4</ecNumber>
    </recommendedName>
</protein>
<keyword evidence="3 8" id="KW-0548">Nucleotidyltransferase</keyword>
<sequence>MTHTPTPGTLLRLATAGSVDDGKSTLVGRLLHDAHAILSDQLAAVTRSSAERGFGAAPAGSDTRDDPDAGPALDLALLTDGLRDEREQGITIDVAYRYFATDRRSFVLADCPGHVQYTRNTVTGASTADAVVLLVDVRHGVVEQTRRHLAVATLLRVEHVIVAVNKIDAVDYSEEAFRAVERDIVQVSRELRGPERTGSPGGPEPIVVPVSALHGDNVVTTSTRTPWYTPHTPGTSAYSGQALLPILEQLPDADASARRTEPLRLPVQSVIRAHGGYRGYAGQIAAGTLRVGDTVRIQPGIQLTQVTGLERTTLQEQHAAETSTAGTSATASEVAAAGESLTIRLAGDHDVARGSVLTDPQRPAVELDEVTLQVAWLHQRPAVAGSRVLFKHGTATIKALVAEVSDRLDLNTLRSGPADQLQLNDIGTVTLRLASVLPVDDYSVSKRTGAGLLIDPADGNTLAAAMIHLPDPQDADATAPDSDEDWLNS</sequence>
<dbReference type="Proteomes" id="UP000294506">
    <property type="component" value="Unassembled WGS sequence"/>
</dbReference>
<proteinExistence type="predicted"/>
<dbReference type="GO" id="GO:0006790">
    <property type="term" value="P:sulfur compound metabolic process"/>
    <property type="evidence" value="ECO:0007669"/>
    <property type="project" value="InterPro"/>
</dbReference>
<dbReference type="SUPFAM" id="SSF52540">
    <property type="entry name" value="P-loop containing nucleoside triphosphate hydrolases"/>
    <property type="match status" value="1"/>
</dbReference>
<evidence type="ECO:0000256" key="3">
    <source>
        <dbReference type="ARBA" id="ARBA00022695"/>
    </source>
</evidence>
<dbReference type="RefSeq" id="WP_133726590.1">
    <property type="nucleotide sequence ID" value="NZ_SOAN01000011.1"/>
</dbReference>
<keyword evidence="5" id="KW-0067">ATP-binding</keyword>
<comment type="caution">
    <text evidence="8">The sequence shown here is derived from an EMBL/GenBank/DDBJ whole genome shotgun (WGS) entry which is preliminary data.</text>
</comment>
<dbReference type="Gene3D" id="2.40.30.10">
    <property type="entry name" value="Translation factors"/>
    <property type="match status" value="2"/>
</dbReference>
<dbReference type="InterPro" id="IPR050100">
    <property type="entry name" value="TRAFAC_GTPase_members"/>
</dbReference>
<keyword evidence="6" id="KW-0342">GTP-binding</keyword>
<dbReference type="InterPro" id="IPR011779">
    <property type="entry name" value="SO4_adenylTrfase_lsu"/>
</dbReference>
<dbReference type="PROSITE" id="PS00301">
    <property type="entry name" value="G_TR_1"/>
    <property type="match status" value="1"/>
</dbReference>
<organism evidence="8 9">
    <name type="scientific">Nesterenkonia aurantiaca</name>
    <dbReference type="NCBI Taxonomy" id="1436010"/>
    <lineage>
        <taxon>Bacteria</taxon>
        <taxon>Bacillati</taxon>
        <taxon>Actinomycetota</taxon>
        <taxon>Actinomycetes</taxon>
        <taxon>Micrococcales</taxon>
        <taxon>Micrococcaceae</taxon>
        <taxon>Nesterenkonia</taxon>
    </lineage>
</organism>
<accession>A0A4R7FWP2</accession>
<dbReference type="NCBIfam" id="TIGR02034">
    <property type="entry name" value="CysN"/>
    <property type="match status" value="1"/>
</dbReference>
<dbReference type="GO" id="GO:0004781">
    <property type="term" value="F:sulfate adenylyltransferase (ATP) activity"/>
    <property type="evidence" value="ECO:0007669"/>
    <property type="project" value="UniProtKB-EC"/>
</dbReference>
<keyword evidence="2 8" id="KW-0808">Transferase</keyword>
<dbReference type="InterPro" id="IPR054696">
    <property type="entry name" value="GTP-eEF1A_C"/>
</dbReference>
<dbReference type="SUPFAM" id="SSF50447">
    <property type="entry name" value="Translation proteins"/>
    <property type="match status" value="1"/>
</dbReference>
<dbReference type="InterPro" id="IPR041757">
    <property type="entry name" value="CysN_GTP-bd"/>
</dbReference>
<dbReference type="GO" id="GO:0005525">
    <property type="term" value="F:GTP binding"/>
    <property type="evidence" value="ECO:0007669"/>
    <property type="project" value="UniProtKB-KW"/>
</dbReference>
<feature type="domain" description="Tr-type G" evidence="7">
    <location>
        <begin position="8"/>
        <end position="258"/>
    </location>
</feature>
<dbReference type="AlphaFoldDB" id="A0A4R7FWP2"/>
<dbReference type="GO" id="GO:0005524">
    <property type="term" value="F:ATP binding"/>
    <property type="evidence" value="ECO:0007669"/>
    <property type="project" value="UniProtKB-KW"/>
</dbReference>
<reference evidence="8 9" key="1">
    <citation type="submission" date="2019-03" db="EMBL/GenBank/DDBJ databases">
        <title>Genomic Encyclopedia of Type Strains, Phase III (KMG-III): the genomes of soil and plant-associated and newly described type strains.</title>
        <authorList>
            <person name="Whitman W."/>
        </authorList>
    </citation>
    <scope>NUCLEOTIDE SEQUENCE [LARGE SCALE GENOMIC DNA]</scope>
    <source>
        <strain evidence="8 9">DSM 27373</strain>
    </source>
</reference>
<evidence type="ECO:0000256" key="4">
    <source>
        <dbReference type="ARBA" id="ARBA00022741"/>
    </source>
</evidence>
<name>A0A4R7FWP2_9MICC</name>
<dbReference type="PRINTS" id="PR00315">
    <property type="entry name" value="ELONGATNFCT"/>
</dbReference>
<dbReference type="PROSITE" id="PS51722">
    <property type="entry name" value="G_TR_2"/>
    <property type="match status" value="1"/>
</dbReference>
<dbReference type="InterPro" id="IPR044139">
    <property type="entry name" value="CysN_NoDQ_III"/>
</dbReference>
<keyword evidence="4" id="KW-0547">Nucleotide-binding</keyword>
<dbReference type="Pfam" id="PF00009">
    <property type="entry name" value="GTP_EFTU"/>
    <property type="match status" value="1"/>
</dbReference>
<evidence type="ECO:0000259" key="7">
    <source>
        <dbReference type="PROSITE" id="PS51722"/>
    </source>
</evidence>
<evidence type="ECO:0000313" key="8">
    <source>
        <dbReference type="EMBL" id="TDS83047.1"/>
    </source>
</evidence>
<evidence type="ECO:0000256" key="1">
    <source>
        <dbReference type="ARBA" id="ARBA00012391"/>
    </source>
</evidence>
<dbReference type="InterPro" id="IPR000795">
    <property type="entry name" value="T_Tr_GTP-bd_dom"/>
</dbReference>
<dbReference type="EC" id="2.7.7.4" evidence="1"/>
<evidence type="ECO:0000256" key="6">
    <source>
        <dbReference type="ARBA" id="ARBA00023134"/>
    </source>
</evidence>
<dbReference type="SUPFAM" id="SSF50465">
    <property type="entry name" value="EF-Tu/eEF-1alpha/eIF2-gamma C-terminal domain"/>
    <property type="match status" value="1"/>
</dbReference>
<dbReference type="InterPro" id="IPR031157">
    <property type="entry name" value="G_TR_CS"/>
</dbReference>
<dbReference type="PANTHER" id="PTHR23115">
    <property type="entry name" value="TRANSLATION FACTOR"/>
    <property type="match status" value="1"/>
</dbReference>
<dbReference type="Pfam" id="PF22594">
    <property type="entry name" value="GTP-eEF1A_C"/>
    <property type="match status" value="1"/>
</dbReference>
<dbReference type="GO" id="GO:0003924">
    <property type="term" value="F:GTPase activity"/>
    <property type="evidence" value="ECO:0007669"/>
    <property type="project" value="InterPro"/>
</dbReference>
<dbReference type="InterPro" id="IPR009000">
    <property type="entry name" value="Transl_B-barrel_sf"/>
</dbReference>
<dbReference type="CDD" id="cd04095">
    <property type="entry name" value="CysN_NoDQ_III"/>
    <property type="match status" value="1"/>
</dbReference>